<keyword evidence="2" id="KW-1185">Reference proteome</keyword>
<organism evidence="1 2">
    <name type="scientific">Populus alba x Populus x berolinensis</name>
    <dbReference type="NCBI Taxonomy" id="444605"/>
    <lineage>
        <taxon>Eukaryota</taxon>
        <taxon>Viridiplantae</taxon>
        <taxon>Streptophyta</taxon>
        <taxon>Embryophyta</taxon>
        <taxon>Tracheophyta</taxon>
        <taxon>Spermatophyta</taxon>
        <taxon>Magnoliopsida</taxon>
        <taxon>eudicotyledons</taxon>
        <taxon>Gunneridae</taxon>
        <taxon>Pentapetalae</taxon>
        <taxon>rosids</taxon>
        <taxon>fabids</taxon>
        <taxon>Malpighiales</taxon>
        <taxon>Salicaceae</taxon>
        <taxon>Saliceae</taxon>
        <taxon>Populus</taxon>
    </lineage>
</organism>
<comment type="caution">
    <text evidence="1">The sequence shown here is derived from an EMBL/GenBank/DDBJ whole genome shotgun (WGS) entry which is preliminary data.</text>
</comment>
<accession>A0AAD6QC63</accession>
<gene>
    <name evidence="1" type="ORF">NC653_023438</name>
</gene>
<name>A0AAD6QC63_9ROSI</name>
<sequence length="59" mass="6916">MGVFLCSRGPNLMRFNLGRTKKNGFGGQLFLEVDFLVLCRSREALIFFLYIFLHFLQQL</sequence>
<dbReference type="Proteomes" id="UP001164929">
    <property type="component" value="Chromosome 9"/>
</dbReference>
<dbReference type="AlphaFoldDB" id="A0AAD6QC63"/>
<evidence type="ECO:0000313" key="1">
    <source>
        <dbReference type="EMBL" id="KAJ6985490.1"/>
    </source>
</evidence>
<reference evidence="1" key="1">
    <citation type="journal article" date="2023" name="Mol. Ecol. Resour.">
        <title>Chromosome-level genome assembly of a triploid poplar Populus alba 'Berolinensis'.</title>
        <authorList>
            <person name="Chen S."/>
            <person name="Yu Y."/>
            <person name="Wang X."/>
            <person name="Wang S."/>
            <person name="Zhang T."/>
            <person name="Zhou Y."/>
            <person name="He R."/>
            <person name="Meng N."/>
            <person name="Wang Y."/>
            <person name="Liu W."/>
            <person name="Liu Z."/>
            <person name="Liu J."/>
            <person name="Guo Q."/>
            <person name="Huang H."/>
            <person name="Sederoff R.R."/>
            <person name="Wang G."/>
            <person name="Qu G."/>
            <person name="Chen S."/>
        </authorList>
    </citation>
    <scope>NUCLEOTIDE SEQUENCE</scope>
    <source>
        <strain evidence="1">SC-2020</strain>
    </source>
</reference>
<evidence type="ECO:0000313" key="2">
    <source>
        <dbReference type="Proteomes" id="UP001164929"/>
    </source>
</evidence>
<dbReference type="EMBL" id="JAQIZT010000009">
    <property type="protein sequence ID" value="KAJ6985490.1"/>
    <property type="molecule type" value="Genomic_DNA"/>
</dbReference>
<protein>
    <submittedName>
        <fullName evidence="1">Uncharacterized protein</fullName>
    </submittedName>
</protein>
<proteinExistence type="predicted"/>